<evidence type="ECO:0000313" key="3">
    <source>
        <dbReference type="EMBL" id="CAG9607350.1"/>
    </source>
</evidence>
<keyword evidence="1" id="KW-0812">Transmembrane</keyword>
<feature type="transmembrane region" description="Helical" evidence="1">
    <location>
        <begin position="211"/>
        <end position="231"/>
    </location>
</feature>
<sequence length="360" mass="41734">MKDLHSFGWYAARVSPHLPKEAFKPVPTRLFGGLAYFLVALAGIFSVSLFNLPFWANTLIAMAIGLCFAGMCFLGHEILHGTVVRKPFLRDFLGGVAFSSIGIGPKLWRKWHNMTHHVHTQHEHNDPDTWSTAEFISKRPLLAFFFRQPNFIRMIGYIIFLTFNFTLHSTRMFFVFFKEFKPNKQPLVLLELLLPWATWIVLLFVVGPVKWVFIFLIPAAIANFIMSSYIATNHNLNPQMEVNDPLANSLSVTVPKWVNVLHFNFSYHTEHHLFPAMSSKYYPLVKEKIKEFWPERYHEMPMSRAMLILLKTPRPYLKEDELVDMFNGKVYSVLGKGLNPEKVESHKKLNLKQVLLPSKK</sequence>
<dbReference type="AlphaFoldDB" id="A0A9C7LAD5"/>
<dbReference type="InterPro" id="IPR005804">
    <property type="entry name" value="FA_desaturase_dom"/>
</dbReference>
<comment type="caution">
    <text evidence="3">The sequence shown here is derived from an EMBL/GenBank/DDBJ whole genome shotgun (WGS) entry which is preliminary data.</text>
</comment>
<feature type="transmembrane region" description="Helical" evidence="1">
    <location>
        <begin position="187"/>
        <end position="205"/>
    </location>
</feature>
<dbReference type="GO" id="GO:0016717">
    <property type="term" value="F:oxidoreductase activity, acting on paired donors, with oxidation of a pair of donors resulting in the reduction of molecular oxygen to two molecules of water"/>
    <property type="evidence" value="ECO:0007669"/>
    <property type="project" value="TreeGrafter"/>
</dbReference>
<feature type="domain" description="Fatty acid desaturase" evidence="2">
    <location>
        <begin position="54"/>
        <end position="300"/>
    </location>
</feature>
<gene>
    <name evidence="3" type="ORF">NEOCIP111885_01041</name>
</gene>
<dbReference type="InterPro" id="IPR012171">
    <property type="entry name" value="Fatty_acid_desaturase"/>
</dbReference>
<dbReference type="PANTHER" id="PTHR19353:SF19">
    <property type="entry name" value="DELTA(5) FATTY ACID DESATURASE C-RELATED"/>
    <property type="match status" value="1"/>
</dbReference>
<dbReference type="Proteomes" id="UP000789845">
    <property type="component" value="Unassembled WGS sequence"/>
</dbReference>
<dbReference type="RefSeq" id="WP_354002327.1">
    <property type="nucleotide sequence ID" value="NZ_CAKJTG010000005.1"/>
</dbReference>
<feature type="transmembrane region" description="Helical" evidence="1">
    <location>
        <begin position="54"/>
        <end position="76"/>
    </location>
</feature>
<feature type="transmembrane region" description="Helical" evidence="1">
    <location>
        <begin position="30"/>
        <end position="48"/>
    </location>
</feature>
<evidence type="ECO:0000259" key="2">
    <source>
        <dbReference type="Pfam" id="PF00487"/>
    </source>
</evidence>
<dbReference type="EMBL" id="CAKJTG010000005">
    <property type="protein sequence ID" value="CAG9607350.1"/>
    <property type="molecule type" value="Genomic_DNA"/>
</dbReference>
<keyword evidence="4" id="KW-1185">Reference proteome</keyword>
<reference evidence="3" key="1">
    <citation type="submission" date="2021-10" db="EMBL/GenBank/DDBJ databases">
        <authorList>
            <person name="Criscuolo A."/>
        </authorList>
    </citation>
    <scope>NUCLEOTIDE SEQUENCE</scope>
    <source>
        <strain evidence="3">CIP111885</strain>
    </source>
</reference>
<dbReference type="CDD" id="cd03506">
    <property type="entry name" value="Delta6-FADS-like"/>
    <property type="match status" value="1"/>
</dbReference>
<accession>A0A9C7LAD5</accession>
<dbReference type="Pfam" id="PF00487">
    <property type="entry name" value="FA_desaturase"/>
    <property type="match status" value="1"/>
</dbReference>
<keyword evidence="1" id="KW-0472">Membrane</keyword>
<feature type="transmembrane region" description="Helical" evidence="1">
    <location>
        <begin position="150"/>
        <end position="167"/>
    </location>
</feature>
<dbReference type="PANTHER" id="PTHR19353">
    <property type="entry name" value="FATTY ACID DESATURASE 2"/>
    <property type="match status" value="1"/>
</dbReference>
<evidence type="ECO:0000256" key="1">
    <source>
        <dbReference type="SAM" id="Phobius"/>
    </source>
</evidence>
<dbReference type="GO" id="GO:0016020">
    <property type="term" value="C:membrane"/>
    <property type="evidence" value="ECO:0007669"/>
    <property type="project" value="TreeGrafter"/>
</dbReference>
<name>A0A9C7LAD5_9BACI</name>
<dbReference type="GO" id="GO:0008610">
    <property type="term" value="P:lipid biosynthetic process"/>
    <property type="evidence" value="ECO:0007669"/>
    <property type="project" value="UniProtKB-ARBA"/>
</dbReference>
<proteinExistence type="predicted"/>
<organism evidence="3 4">
    <name type="scientific">Pseudoneobacillus rhizosphaerae</name>
    <dbReference type="NCBI Taxonomy" id="2880968"/>
    <lineage>
        <taxon>Bacteria</taxon>
        <taxon>Bacillati</taxon>
        <taxon>Bacillota</taxon>
        <taxon>Bacilli</taxon>
        <taxon>Bacillales</taxon>
        <taxon>Bacillaceae</taxon>
        <taxon>Pseudoneobacillus</taxon>
    </lineage>
</organism>
<keyword evidence="1" id="KW-1133">Transmembrane helix</keyword>
<protein>
    <recommendedName>
        <fullName evidence="2">Fatty acid desaturase domain-containing protein</fullName>
    </recommendedName>
</protein>
<evidence type="ECO:0000313" key="4">
    <source>
        <dbReference type="Proteomes" id="UP000789845"/>
    </source>
</evidence>